<keyword evidence="12" id="KW-0670">Pyruvate</keyword>
<gene>
    <name evidence="12 14" type="primary">murA</name>
    <name evidence="14" type="ORF">ABOD76_15260</name>
</gene>
<reference evidence="14" key="1">
    <citation type="submission" date="2024-06" db="EMBL/GenBank/DDBJ databases">
        <title>Draft Genome Sequence of Deinococcus sonorensis Type Strain KR-87, a Biofilm Producing Representative of the Genus Deinococcus.</title>
        <authorList>
            <person name="Boren L.S."/>
            <person name="Grosso R.A."/>
            <person name="Hugenberg-Cox A.N."/>
            <person name="Hill J.T.E."/>
            <person name="Albert C.M."/>
            <person name="Tuohy J.M."/>
        </authorList>
    </citation>
    <scope>NUCLEOTIDE SEQUENCE</scope>
    <source>
        <strain evidence="14">KR-87</strain>
    </source>
</reference>
<dbReference type="NCBIfam" id="NF006873">
    <property type="entry name" value="PRK09369.1"/>
    <property type="match status" value="1"/>
</dbReference>
<evidence type="ECO:0000256" key="6">
    <source>
        <dbReference type="ARBA" id="ARBA00022960"/>
    </source>
</evidence>
<sequence>MQLTPLHITGGRPLHGEIAVQPSKNAALPIIVASLLSPEPVTLHGIPRLSDIFTILEIVGHLGTRHAWVGPNSVTLHTPELVSTETPYALVSKMRASFIVMGALLSRAGEATVSMPGGCAFGVRPVDQHVKAFRSYGVELSEEGGNFEARRRGPLRGTYVFEMLTVGATQNAILAAVLGEGQVTLENASIDTDVVDMVNFLNSLGADIQGAGTNTIQVTGVPRLRGGEYRVIPDRIEAGTFMIAAAATRSRLTLTGVRPDHLRALSAKLLEMGVAVLEGRDSLIVDASAGRLQPTNITTVEYPGFPTDIQPQMSALLATVPGTSVVMDKVYADRLTHVVELNRMGAHIVVSEHTQVIQGGALHGAPVKAADIRAGAALVVAALAAEGETVIEGMQYVNRGYERLAERLRSIGAQAYQPEPVLAAAMD</sequence>
<keyword evidence="7 12" id="KW-0573">Peptidoglycan synthesis</keyword>
<dbReference type="KEGG" id="dsc:ABOD76_15260"/>
<evidence type="ECO:0000256" key="11">
    <source>
        <dbReference type="ARBA" id="ARBA00047527"/>
    </source>
</evidence>
<dbReference type="InterPro" id="IPR001986">
    <property type="entry name" value="Enolpyruvate_Tfrase_dom"/>
</dbReference>
<dbReference type="PANTHER" id="PTHR43783:SF1">
    <property type="entry name" value="UDP-N-ACETYLGLUCOSAMINE 1-CARBOXYVINYLTRANSFERASE"/>
    <property type="match status" value="1"/>
</dbReference>
<dbReference type="EC" id="2.5.1.7" evidence="12"/>
<feature type="modified residue" description="2-(S-cysteinyl)pyruvic acid O-phosphothioketal" evidence="12">
    <location>
        <position position="119"/>
    </location>
</feature>
<dbReference type="InterPro" id="IPR050068">
    <property type="entry name" value="MurA_subfamily"/>
</dbReference>
<feature type="binding site" evidence="12">
    <location>
        <position position="95"/>
    </location>
    <ligand>
        <name>UDP-N-acetyl-alpha-D-glucosamine</name>
        <dbReference type="ChEBI" id="CHEBI:57705"/>
    </ligand>
</feature>
<dbReference type="NCBIfam" id="TIGR01072">
    <property type="entry name" value="murA"/>
    <property type="match status" value="1"/>
</dbReference>
<evidence type="ECO:0000256" key="4">
    <source>
        <dbReference type="ARBA" id="ARBA00022618"/>
    </source>
</evidence>
<accession>A0AAU7UG72</accession>
<evidence type="ECO:0000256" key="2">
    <source>
        <dbReference type="ARBA" id="ARBA00004752"/>
    </source>
</evidence>
<evidence type="ECO:0000256" key="3">
    <source>
        <dbReference type="ARBA" id="ARBA00022490"/>
    </source>
</evidence>
<dbReference type="EMBL" id="CP158299">
    <property type="protein sequence ID" value="XBV87153.1"/>
    <property type="molecule type" value="Genomic_DNA"/>
</dbReference>
<evidence type="ECO:0000256" key="5">
    <source>
        <dbReference type="ARBA" id="ARBA00022679"/>
    </source>
</evidence>
<dbReference type="GO" id="GO:0019277">
    <property type="term" value="P:UDP-N-acetylgalactosamine biosynthetic process"/>
    <property type="evidence" value="ECO:0007669"/>
    <property type="project" value="InterPro"/>
</dbReference>
<keyword evidence="3 12" id="KW-0963">Cytoplasm</keyword>
<dbReference type="RefSeq" id="WP_350245283.1">
    <property type="nucleotide sequence ID" value="NZ_CP158299.1"/>
</dbReference>
<feature type="domain" description="Enolpyruvate transferase" evidence="13">
    <location>
        <begin position="9"/>
        <end position="408"/>
    </location>
</feature>
<dbReference type="Pfam" id="PF00275">
    <property type="entry name" value="EPSP_synthase"/>
    <property type="match status" value="1"/>
</dbReference>
<keyword evidence="9 12" id="KW-0961">Cell wall biogenesis/degradation</keyword>
<evidence type="ECO:0000259" key="13">
    <source>
        <dbReference type="Pfam" id="PF00275"/>
    </source>
</evidence>
<dbReference type="InterPro" id="IPR013792">
    <property type="entry name" value="RNA3'P_cycl/enolpyr_Trfase_a/b"/>
</dbReference>
<evidence type="ECO:0000256" key="9">
    <source>
        <dbReference type="ARBA" id="ARBA00023316"/>
    </source>
</evidence>
<keyword evidence="6 12" id="KW-0133">Cell shape</keyword>
<organism evidence="14">
    <name type="scientific">Deinococcus sonorensis KR-87</name>
    <dbReference type="NCBI Taxonomy" id="694439"/>
    <lineage>
        <taxon>Bacteria</taxon>
        <taxon>Thermotogati</taxon>
        <taxon>Deinococcota</taxon>
        <taxon>Deinococci</taxon>
        <taxon>Deinococcales</taxon>
        <taxon>Deinococcaceae</taxon>
        <taxon>Deinococcus</taxon>
    </lineage>
</organism>
<comment type="function">
    <text evidence="12">Cell wall formation. Adds enolpyruvyl to UDP-N-acetylglucosamine.</text>
</comment>
<dbReference type="Gene3D" id="3.65.10.10">
    <property type="entry name" value="Enolpyruvate transferase domain"/>
    <property type="match status" value="2"/>
</dbReference>
<evidence type="ECO:0000256" key="1">
    <source>
        <dbReference type="ARBA" id="ARBA00004496"/>
    </source>
</evidence>
<comment type="pathway">
    <text evidence="2 12">Cell wall biogenesis; peptidoglycan biosynthesis.</text>
</comment>
<dbReference type="GO" id="GO:0008760">
    <property type="term" value="F:UDP-N-acetylglucosamine 1-carboxyvinyltransferase activity"/>
    <property type="evidence" value="ECO:0007669"/>
    <property type="project" value="UniProtKB-UniRule"/>
</dbReference>
<dbReference type="AlphaFoldDB" id="A0AAU7UG72"/>
<comment type="similarity">
    <text evidence="10 12">Belongs to the EPSP synthase family. MurA subfamily.</text>
</comment>
<keyword evidence="8 12" id="KW-0131">Cell cycle</keyword>
<feature type="binding site" evidence="12">
    <location>
        <position position="308"/>
    </location>
    <ligand>
        <name>UDP-N-acetyl-alpha-D-glucosamine</name>
        <dbReference type="ChEBI" id="CHEBI:57705"/>
    </ligand>
</feature>
<feature type="binding site" evidence="12">
    <location>
        <begin position="124"/>
        <end position="128"/>
    </location>
    <ligand>
        <name>UDP-N-acetyl-alpha-D-glucosamine</name>
        <dbReference type="ChEBI" id="CHEBI:57705"/>
    </ligand>
</feature>
<keyword evidence="4 12" id="KW-0132">Cell division</keyword>
<evidence type="ECO:0000256" key="8">
    <source>
        <dbReference type="ARBA" id="ARBA00023306"/>
    </source>
</evidence>
<dbReference type="GO" id="GO:0008360">
    <property type="term" value="P:regulation of cell shape"/>
    <property type="evidence" value="ECO:0007669"/>
    <property type="project" value="UniProtKB-KW"/>
</dbReference>
<keyword evidence="5 12" id="KW-0808">Transferase</keyword>
<dbReference type="InterPro" id="IPR036968">
    <property type="entry name" value="Enolpyruvate_Tfrase_sf"/>
</dbReference>
<evidence type="ECO:0000256" key="10">
    <source>
        <dbReference type="ARBA" id="ARBA00038367"/>
    </source>
</evidence>
<proteinExistence type="inferred from homology"/>
<protein>
    <recommendedName>
        <fullName evidence="12">UDP-N-acetylglucosamine 1-carboxyvinyltransferase</fullName>
        <ecNumber evidence="12">2.5.1.7</ecNumber>
    </recommendedName>
    <alternativeName>
        <fullName evidence="12">Enoylpyruvate transferase</fullName>
    </alternativeName>
    <alternativeName>
        <fullName evidence="12">UDP-N-acetylglucosamine enolpyruvyl transferase</fullName>
        <shortName evidence="12">EPT</shortName>
    </alternativeName>
</protein>
<evidence type="ECO:0000256" key="7">
    <source>
        <dbReference type="ARBA" id="ARBA00022984"/>
    </source>
</evidence>
<dbReference type="HAMAP" id="MF_00111">
    <property type="entry name" value="MurA"/>
    <property type="match status" value="1"/>
</dbReference>
<comment type="subcellular location">
    <subcellularLocation>
        <location evidence="1 12">Cytoplasm</location>
    </subcellularLocation>
</comment>
<dbReference type="GO" id="GO:0071555">
    <property type="term" value="P:cell wall organization"/>
    <property type="evidence" value="ECO:0007669"/>
    <property type="project" value="UniProtKB-KW"/>
</dbReference>
<evidence type="ECO:0000313" key="14">
    <source>
        <dbReference type="EMBL" id="XBV87153.1"/>
    </source>
</evidence>
<evidence type="ECO:0000256" key="12">
    <source>
        <dbReference type="HAMAP-Rule" id="MF_00111"/>
    </source>
</evidence>
<feature type="active site" description="Proton donor" evidence="12">
    <location>
        <position position="119"/>
    </location>
</feature>
<dbReference type="GO" id="GO:0005737">
    <property type="term" value="C:cytoplasm"/>
    <property type="evidence" value="ECO:0007669"/>
    <property type="project" value="UniProtKB-SubCell"/>
</dbReference>
<dbReference type="GO" id="GO:0009252">
    <property type="term" value="P:peptidoglycan biosynthetic process"/>
    <property type="evidence" value="ECO:0007669"/>
    <property type="project" value="UniProtKB-UniRule"/>
</dbReference>
<dbReference type="GO" id="GO:0051301">
    <property type="term" value="P:cell division"/>
    <property type="evidence" value="ECO:0007669"/>
    <property type="project" value="UniProtKB-KW"/>
</dbReference>
<dbReference type="PANTHER" id="PTHR43783">
    <property type="entry name" value="UDP-N-ACETYLGLUCOSAMINE 1-CARBOXYVINYLTRANSFERASE"/>
    <property type="match status" value="1"/>
</dbReference>
<dbReference type="SUPFAM" id="SSF55205">
    <property type="entry name" value="EPT/RTPC-like"/>
    <property type="match status" value="1"/>
</dbReference>
<dbReference type="CDD" id="cd01555">
    <property type="entry name" value="UdpNAET"/>
    <property type="match status" value="1"/>
</dbReference>
<feature type="binding site" evidence="12">
    <location>
        <position position="330"/>
    </location>
    <ligand>
        <name>UDP-N-acetyl-alpha-D-glucosamine</name>
        <dbReference type="ChEBI" id="CHEBI:57705"/>
    </ligand>
</feature>
<comment type="catalytic activity">
    <reaction evidence="11 12">
        <text>phosphoenolpyruvate + UDP-N-acetyl-alpha-D-glucosamine = UDP-N-acetyl-3-O-(1-carboxyvinyl)-alpha-D-glucosamine + phosphate</text>
        <dbReference type="Rhea" id="RHEA:18681"/>
        <dbReference type="ChEBI" id="CHEBI:43474"/>
        <dbReference type="ChEBI" id="CHEBI:57705"/>
        <dbReference type="ChEBI" id="CHEBI:58702"/>
        <dbReference type="ChEBI" id="CHEBI:68483"/>
        <dbReference type="EC" id="2.5.1.7"/>
    </reaction>
</comment>
<dbReference type="InterPro" id="IPR005750">
    <property type="entry name" value="UDP_GlcNAc_COvinyl_MurA"/>
</dbReference>
<name>A0AAU7UG72_9DEIO</name>
<feature type="binding site" evidence="12">
    <location>
        <begin position="24"/>
        <end position="25"/>
    </location>
    <ligand>
        <name>phosphoenolpyruvate</name>
        <dbReference type="ChEBI" id="CHEBI:58702"/>
    </ligand>
</feature>
<comment type="caution">
    <text evidence="12">Lacks conserved residue(s) required for the propagation of feature annotation.</text>
</comment>